<keyword evidence="9" id="KW-0830">Ubiquinone</keyword>
<evidence type="ECO:0000256" key="2">
    <source>
        <dbReference type="ARBA" id="ARBA00010388"/>
    </source>
</evidence>
<feature type="region of interest" description="Disordered" evidence="7">
    <location>
        <begin position="102"/>
        <end position="126"/>
    </location>
</feature>
<dbReference type="AlphaFoldDB" id="F9UD24"/>
<dbReference type="eggNOG" id="COG1006">
    <property type="taxonomic scope" value="Bacteria"/>
</dbReference>
<feature type="transmembrane region" description="Helical" evidence="8">
    <location>
        <begin position="32"/>
        <end position="50"/>
    </location>
</feature>
<dbReference type="PANTHER" id="PTHR34583">
    <property type="entry name" value="ANTIPORTER SUBUNIT MNHC2-RELATED"/>
    <property type="match status" value="1"/>
</dbReference>
<dbReference type="EMBL" id="AFWV01000009">
    <property type="protein sequence ID" value="EGV17768.1"/>
    <property type="molecule type" value="Genomic_DNA"/>
</dbReference>
<evidence type="ECO:0000256" key="3">
    <source>
        <dbReference type="ARBA" id="ARBA00022475"/>
    </source>
</evidence>
<dbReference type="OrthoDB" id="1494613at2"/>
<dbReference type="RefSeq" id="WP_007193699.1">
    <property type="nucleotide sequence ID" value="NZ_AFWV01000009.1"/>
</dbReference>
<dbReference type="GO" id="GO:0005886">
    <property type="term" value="C:plasma membrane"/>
    <property type="evidence" value="ECO:0007669"/>
    <property type="project" value="UniProtKB-SubCell"/>
</dbReference>
<name>F9UD24_9GAMM</name>
<evidence type="ECO:0000256" key="1">
    <source>
        <dbReference type="ARBA" id="ARBA00004651"/>
    </source>
</evidence>
<dbReference type="Gene3D" id="1.10.287.3510">
    <property type="match status" value="1"/>
</dbReference>
<comment type="subcellular location">
    <subcellularLocation>
        <location evidence="1">Cell membrane</location>
        <topology evidence="1">Multi-pass membrane protein</topology>
    </subcellularLocation>
</comment>
<reference evidence="9 10" key="1">
    <citation type="submission" date="2011-06" db="EMBL/GenBank/DDBJ databases">
        <title>The draft genome of Thiocapsa marina 5811.</title>
        <authorList>
            <consortium name="US DOE Joint Genome Institute (JGI-PGF)"/>
            <person name="Lucas S."/>
            <person name="Han J."/>
            <person name="Cheng J.-F."/>
            <person name="Goodwin L."/>
            <person name="Pitluck S."/>
            <person name="Peters L."/>
            <person name="Land M.L."/>
            <person name="Hauser L."/>
            <person name="Vogl K."/>
            <person name="Liu Z."/>
            <person name="Imhoff J."/>
            <person name="Thiel V."/>
            <person name="Frigaard N.-U."/>
            <person name="Bryant D."/>
            <person name="Woyke T.J."/>
        </authorList>
    </citation>
    <scope>NUCLEOTIDE SEQUENCE [LARGE SCALE GENOMIC DNA]</scope>
    <source>
        <strain evidence="9 10">5811</strain>
    </source>
</reference>
<keyword evidence="6 8" id="KW-0472">Membrane</keyword>
<keyword evidence="10" id="KW-1185">Reference proteome</keyword>
<comment type="similarity">
    <text evidence="2">Belongs to the CPA3 antiporters (TC 2.A.63) subunit C family.</text>
</comment>
<sequence length="126" mass="12438">MSGTTLFGLGAAALVGLGLYGLICQPGALRKILAFNLMGSGIFLLFGVIAKRGGGALFAAGTGSDGDPVPQALVITGLVVAFAATAIAVALLVRLAETGGGTTLETDAQDAPAVPTDANLRGEREP</sequence>
<feature type="transmembrane region" description="Helical" evidence="8">
    <location>
        <begin position="6"/>
        <end position="23"/>
    </location>
</feature>
<feature type="transmembrane region" description="Helical" evidence="8">
    <location>
        <begin position="70"/>
        <end position="93"/>
    </location>
</feature>
<organism evidence="9 10">
    <name type="scientific">Thiocapsa marina 5811</name>
    <dbReference type="NCBI Taxonomy" id="768671"/>
    <lineage>
        <taxon>Bacteria</taxon>
        <taxon>Pseudomonadati</taxon>
        <taxon>Pseudomonadota</taxon>
        <taxon>Gammaproteobacteria</taxon>
        <taxon>Chromatiales</taxon>
        <taxon>Chromatiaceae</taxon>
        <taxon>Thiocapsa</taxon>
    </lineage>
</organism>
<dbReference type="STRING" id="768671.ThimaDRAFT_2827"/>
<dbReference type="Proteomes" id="UP000005459">
    <property type="component" value="Unassembled WGS sequence"/>
</dbReference>
<keyword evidence="5 8" id="KW-1133">Transmembrane helix</keyword>
<protein>
    <submittedName>
        <fullName evidence="9">NADH-ubiquinone oxidoreductase chain 4L</fullName>
    </submittedName>
</protein>
<evidence type="ECO:0000256" key="4">
    <source>
        <dbReference type="ARBA" id="ARBA00022692"/>
    </source>
</evidence>
<dbReference type="InterPro" id="IPR050601">
    <property type="entry name" value="CPA3_antiporter_subunitC"/>
</dbReference>
<proteinExistence type="inferred from homology"/>
<evidence type="ECO:0000256" key="8">
    <source>
        <dbReference type="SAM" id="Phobius"/>
    </source>
</evidence>
<accession>F9UD24</accession>
<evidence type="ECO:0000256" key="5">
    <source>
        <dbReference type="ARBA" id="ARBA00022989"/>
    </source>
</evidence>
<evidence type="ECO:0000256" key="6">
    <source>
        <dbReference type="ARBA" id="ARBA00023136"/>
    </source>
</evidence>
<gene>
    <name evidence="9" type="ORF">ThimaDRAFT_2827</name>
</gene>
<keyword evidence="3" id="KW-1003">Cell membrane</keyword>
<keyword evidence="4 8" id="KW-0812">Transmembrane</keyword>
<dbReference type="Pfam" id="PF00420">
    <property type="entry name" value="Oxidored_q2"/>
    <property type="match status" value="1"/>
</dbReference>
<evidence type="ECO:0000256" key="7">
    <source>
        <dbReference type="SAM" id="MobiDB-lite"/>
    </source>
</evidence>
<dbReference type="PANTHER" id="PTHR34583:SF2">
    <property type="entry name" value="ANTIPORTER SUBUNIT MNHC2-RELATED"/>
    <property type="match status" value="1"/>
</dbReference>
<evidence type="ECO:0000313" key="10">
    <source>
        <dbReference type="Proteomes" id="UP000005459"/>
    </source>
</evidence>
<evidence type="ECO:0000313" key="9">
    <source>
        <dbReference type="EMBL" id="EGV17768.1"/>
    </source>
</evidence>
<dbReference type="InterPro" id="IPR039428">
    <property type="entry name" value="NUOK/Mnh_C1-like"/>
</dbReference>